<dbReference type="Proteomes" id="UP001066276">
    <property type="component" value="Chromosome 2_2"/>
</dbReference>
<name>A0AAV7V664_PLEWA</name>
<dbReference type="Pfam" id="PF05461">
    <property type="entry name" value="ApoL"/>
    <property type="match status" value="2"/>
</dbReference>
<evidence type="ECO:0000256" key="1">
    <source>
        <dbReference type="ARBA" id="ARBA00010090"/>
    </source>
</evidence>
<dbReference type="GO" id="GO:0016020">
    <property type="term" value="C:membrane"/>
    <property type="evidence" value="ECO:0007669"/>
    <property type="project" value="TreeGrafter"/>
</dbReference>
<gene>
    <name evidence="2" type="ORF">NDU88_005276</name>
</gene>
<evidence type="ECO:0008006" key="4">
    <source>
        <dbReference type="Google" id="ProtNLM"/>
    </source>
</evidence>
<accession>A0AAV7V664</accession>
<proteinExistence type="inferred from homology"/>
<keyword evidence="3" id="KW-1185">Reference proteome</keyword>
<evidence type="ECO:0000313" key="2">
    <source>
        <dbReference type="EMBL" id="KAJ1196016.1"/>
    </source>
</evidence>
<organism evidence="2 3">
    <name type="scientific">Pleurodeles waltl</name>
    <name type="common">Iberian ribbed newt</name>
    <dbReference type="NCBI Taxonomy" id="8319"/>
    <lineage>
        <taxon>Eukaryota</taxon>
        <taxon>Metazoa</taxon>
        <taxon>Chordata</taxon>
        <taxon>Craniata</taxon>
        <taxon>Vertebrata</taxon>
        <taxon>Euteleostomi</taxon>
        <taxon>Amphibia</taxon>
        <taxon>Batrachia</taxon>
        <taxon>Caudata</taxon>
        <taxon>Salamandroidea</taxon>
        <taxon>Salamandridae</taxon>
        <taxon>Pleurodelinae</taxon>
        <taxon>Pleurodeles</taxon>
    </lineage>
</organism>
<dbReference type="GO" id="GO:0008289">
    <property type="term" value="F:lipid binding"/>
    <property type="evidence" value="ECO:0007669"/>
    <property type="project" value="InterPro"/>
</dbReference>
<dbReference type="AlphaFoldDB" id="A0AAV7V664"/>
<comment type="caution">
    <text evidence="2">The sequence shown here is derived from an EMBL/GenBank/DDBJ whole genome shotgun (WGS) entry which is preliminary data.</text>
</comment>
<dbReference type="PANTHER" id="PTHR14096:SF28">
    <property type="entry name" value="APOLIPOPROTEIN L, 1-RELATED"/>
    <property type="match status" value="1"/>
</dbReference>
<comment type="similarity">
    <text evidence="1">Belongs to the apolipoprotein L family.</text>
</comment>
<evidence type="ECO:0000313" key="3">
    <source>
        <dbReference type="Proteomes" id="UP001066276"/>
    </source>
</evidence>
<dbReference type="PANTHER" id="PTHR14096">
    <property type="entry name" value="APOLIPOPROTEIN L"/>
    <property type="match status" value="1"/>
</dbReference>
<reference evidence="2" key="1">
    <citation type="journal article" date="2022" name="bioRxiv">
        <title>Sequencing and chromosome-scale assembly of the giantPleurodeles waltlgenome.</title>
        <authorList>
            <person name="Brown T."/>
            <person name="Elewa A."/>
            <person name="Iarovenko S."/>
            <person name="Subramanian E."/>
            <person name="Araus A.J."/>
            <person name="Petzold A."/>
            <person name="Susuki M."/>
            <person name="Suzuki K.-i.T."/>
            <person name="Hayashi T."/>
            <person name="Toyoda A."/>
            <person name="Oliveira C."/>
            <person name="Osipova E."/>
            <person name="Leigh N.D."/>
            <person name="Simon A."/>
            <person name="Yun M.H."/>
        </authorList>
    </citation>
    <scope>NUCLEOTIDE SEQUENCE</scope>
    <source>
        <strain evidence="2">20211129_DDA</strain>
        <tissue evidence="2">Liver</tissue>
    </source>
</reference>
<dbReference type="GO" id="GO:0005576">
    <property type="term" value="C:extracellular region"/>
    <property type="evidence" value="ECO:0007669"/>
    <property type="project" value="InterPro"/>
</dbReference>
<dbReference type="EMBL" id="JANPWB010000004">
    <property type="protein sequence ID" value="KAJ1196016.1"/>
    <property type="molecule type" value="Genomic_DNA"/>
</dbReference>
<dbReference type="GO" id="GO:0006869">
    <property type="term" value="P:lipid transport"/>
    <property type="evidence" value="ECO:0007669"/>
    <property type="project" value="InterPro"/>
</dbReference>
<protein>
    <recommendedName>
        <fullName evidence="4">Apolipoprotein L3</fullName>
    </recommendedName>
</protein>
<dbReference type="GO" id="GO:0042157">
    <property type="term" value="P:lipoprotein metabolic process"/>
    <property type="evidence" value="ECO:0007669"/>
    <property type="project" value="InterPro"/>
</dbReference>
<dbReference type="InterPro" id="IPR008405">
    <property type="entry name" value="ApoL"/>
</dbReference>
<sequence>MKAGELPLVILFKRVEKLCDQLEDFNHVVSVKKHSLAKHAANLHFVADEIDKVHREVTKGQVVGAGIAVGGGLIATTGIALEVFKKASPLTYIAAEAISLLGNYYQSTSWSKEQEEDMKNGIIANKILDSCEHDLQVISDMYRIIQARFMFLEEEEGLHGTIFHKKLTEIQIRFPHILPPKIKRNHVDFKSQLSSFVLNVAMKSGLITLAKDSFFGSSYDAPQFMKDADFKQGTALSTKVSRTSKVIQVAQAASTAVFLYQNSKELYKGIIHLNEGARSELAENMREVAAHIEEVIRSLDENIPKEQRWFESWLQSGL</sequence>